<dbReference type="Pfam" id="PF18480">
    <property type="entry name" value="DUF5615"/>
    <property type="match status" value="1"/>
</dbReference>
<dbReference type="InterPro" id="IPR041049">
    <property type="entry name" value="DUF5615"/>
</dbReference>
<dbReference type="EMBL" id="JADEXQ010000216">
    <property type="protein sequence ID" value="MBE9033480.1"/>
    <property type="molecule type" value="Genomic_DNA"/>
</dbReference>
<name>A0A928VS42_9CYAN</name>
<gene>
    <name evidence="2" type="ORF">IQ266_27495</name>
</gene>
<dbReference type="RefSeq" id="WP_264328278.1">
    <property type="nucleotide sequence ID" value="NZ_JADEXQ010000216.1"/>
</dbReference>
<evidence type="ECO:0000259" key="1">
    <source>
        <dbReference type="Pfam" id="PF18480"/>
    </source>
</evidence>
<dbReference type="Proteomes" id="UP000625316">
    <property type="component" value="Unassembled WGS sequence"/>
</dbReference>
<sequence>MFRFYANENLSAVLVDELRRLGHDVLTSYEAGNANQGIPNEQVLTTATDAHRCVMTFNRNDFVALHRSGIAHGGIVVCKDDRDRLAQAQVIHEQLVQQQTLENRLFRVLKQNQPGMSQPIFIVREYPRP</sequence>
<evidence type="ECO:0000313" key="2">
    <source>
        <dbReference type="EMBL" id="MBE9033480.1"/>
    </source>
</evidence>
<proteinExistence type="predicted"/>
<dbReference type="AlphaFoldDB" id="A0A928VS42"/>
<accession>A0A928VS42</accession>
<keyword evidence="3" id="KW-1185">Reference proteome</keyword>
<evidence type="ECO:0000313" key="3">
    <source>
        <dbReference type="Proteomes" id="UP000625316"/>
    </source>
</evidence>
<reference evidence="2" key="1">
    <citation type="submission" date="2020-10" db="EMBL/GenBank/DDBJ databases">
        <authorList>
            <person name="Castelo-Branco R."/>
            <person name="Eusebio N."/>
            <person name="Adriana R."/>
            <person name="Vieira A."/>
            <person name="Brugerolle De Fraissinette N."/>
            <person name="Rezende De Castro R."/>
            <person name="Schneider M.P."/>
            <person name="Vasconcelos V."/>
            <person name="Leao P.N."/>
        </authorList>
    </citation>
    <scope>NUCLEOTIDE SEQUENCE</scope>
    <source>
        <strain evidence="2">LEGE 11480</strain>
    </source>
</reference>
<comment type="caution">
    <text evidence="2">The sequence shown here is derived from an EMBL/GenBank/DDBJ whole genome shotgun (WGS) entry which is preliminary data.</text>
</comment>
<organism evidence="2 3">
    <name type="scientific">Romeriopsis navalis LEGE 11480</name>
    <dbReference type="NCBI Taxonomy" id="2777977"/>
    <lineage>
        <taxon>Bacteria</taxon>
        <taxon>Bacillati</taxon>
        <taxon>Cyanobacteriota</taxon>
        <taxon>Cyanophyceae</taxon>
        <taxon>Leptolyngbyales</taxon>
        <taxon>Leptolyngbyaceae</taxon>
        <taxon>Romeriopsis</taxon>
        <taxon>Romeriopsis navalis</taxon>
    </lineage>
</organism>
<feature type="domain" description="DUF5615" evidence="1">
    <location>
        <begin position="3"/>
        <end position="108"/>
    </location>
</feature>
<protein>
    <submittedName>
        <fullName evidence="2">DUF5615 family PIN-like protein</fullName>
    </submittedName>
</protein>